<feature type="transmembrane region" description="Helical" evidence="7">
    <location>
        <begin position="173"/>
        <end position="195"/>
    </location>
</feature>
<evidence type="ECO:0000256" key="5">
    <source>
        <dbReference type="ARBA" id="ARBA00022989"/>
    </source>
</evidence>
<dbReference type="AlphaFoldDB" id="A0A4Q1ASD0"/>
<dbReference type="InterPro" id="IPR052049">
    <property type="entry name" value="Electron_transfer_protein"/>
</dbReference>
<dbReference type="Gene3D" id="1.20.1630.10">
    <property type="entry name" value="Formate dehydrogenase/DMSO reductase domain"/>
    <property type="match status" value="1"/>
</dbReference>
<comment type="similarity">
    <text evidence="2">Belongs to the NrfD family.</text>
</comment>
<keyword evidence="3" id="KW-1003">Cell membrane</keyword>
<feature type="transmembrane region" description="Helical" evidence="7">
    <location>
        <begin position="56"/>
        <end position="77"/>
    </location>
</feature>
<evidence type="ECO:0000313" key="9">
    <source>
        <dbReference type="Proteomes" id="UP000289758"/>
    </source>
</evidence>
<feature type="transmembrane region" description="Helical" evidence="7">
    <location>
        <begin position="21"/>
        <end position="44"/>
    </location>
</feature>
<comment type="caution">
    <text evidence="8">The sequence shown here is derived from an EMBL/GenBank/DDBJ whole genome shotgun (WGS) entry which is preliminary data.</text>
</comment>
<protein>
    <submittedName>
        <fullName evidence="8">Nitrite reductase</fullName>
    </submittedName>
</protein>
<evidence type="ECO:0000256" key="3">
    <source>
        <dbReference type="ARBA" id="ARBA00022475"/>
    </source>
</evidence>
<evidence type="ECO:0000256" key="7">
    <source>
        <dbReference type="SAM" id="Phobius"/>
    </source>
</evidence>
<dbReference type="PANTHER" id="PTHR34856">
    <property type="entry name" value="PROTEIN NRFD"/>
    <property type="match status" value="1"/>
</dbReference>
<dbReference type="EMBL" id="PDKK01000002">
    <property type="protein sequence ID" value="RXK07401.1"/>
    <property type="molecule type" value="Genomic_DNA"/>
</dbReference>
<feature type="transmembrane region" description="Helical" evidence="7">
    <location>
        <begin position="216"/>
        <end position="235"/>
    </location>
</feature>
<keyword evidence="5 7" id="KW-1133">Transmembrane helix</keyword>
<evidence type="ECO:0000256" key="1">
    <source>
        <dbReference type="ARBA" id="ARBA00004651"/>
    </source>
</evidence>
<evidence type="ECO:0000256" key="2">
    <source>
        <dbReference type="ARBA" id="ARBA00008929"/>
    </source>
</evidence>
<dbReference type="RefSeq" id="WP_129086294.1">
    <property type="nucleotide sequence ID" value="NZ_CP053836.1"/>
</dbReference>
<keyword evidence="4 7" id="KW-0812">Transmembrane</keyword>
<feature type="transmembrane region" description="Helical" evidence="7">
    <location>
        <begin position="255"/>
        <end position="275"/>
    </location>
</feature>
<sequence length="313" mass="34694">MNEIINYSSGFTEEIGWEWPISIYLLLAGISGGAIIVALLIRFYKNQVESTAVYKASALVSFFTILLGMVCLVGDLTRPLMFWKILINYNWTSVMSIGVAALLLYIPLAFVAVIYAFEKELREKLPFLCGIIDILNRFRAVLEGVLFLFAVIICAYTGFLISVLVRFPLLNTSILPALFVISGLSAGTAALCIVARRFFKEDAHSSDMAILHKVEWPIMAIEIMFLFMLYISLATGNAANETAQAGFHEGVWSNVFWLGIVGIGFILPLVLNFLFGKKIANTNVVFYVSALCSIIGVLCLRLFIIYAGQTFSI</sequence>
<reference evidence="8 9" key="1">
    <citation type="submission" date="2017-10" db="EMBL/GenBank/DDBJ databases">
        <title>Genomics of the genus Arcobacter.</title>
        <authorList>
            <person name="Perez-Cataluna A."/>
            <person name="Figueras M.J."/>
        </authorList>
    </citation>
    <scope>NUCLEOTIDE SEQUENCE [LARGE SCALE GENOMIC DNA]</scope>
    <source>
        <strain evidence="8 9">CECT 8441</strain>
    </source>
</reference>
<dbReference type="PANTHER" id="PTHR34856:SF2">
    <property type="entry name" value="PROTEIN NRFD"/>
    <property type="match status" value="1"/>
</dbReference>
<dbReference type="Proteomes" id="UP000289758">
    <property type="component" value="Unassembled WGS sequence"/>
</dbReference>
<keyword evidence="9" id="KW-1185">Reference proteome</keyword>
<organism evidence="8 9">
    <name type="scientific">Halarcobacter ebronensis</name>
    <dbReference type="NCBI Taxonomy" id="1462615"/>
    <lineage>
        <taxon>Bacteria</taxon>
        <taxon>Pseudomonadati</taxon>
        <taxon>Campylobacterota</taxon>
        <taxon>Epsilonproteobacteria</taxon>
        <taxon>Campylobacterales</taxon>
        <taxon>Arcobacteraceae</taxon>
        <taxon>Halarcobacter</taxon>
    </lineage>
</organism>
<accession>A0A4Q1ASD0</accession>
<dbReference type="InterPro" id="IPR005614">
    <property type="entry name" value="NrfD-like"/>
</dbReference>
<feature type="transmembrane region" description="Helical" evidence="7">
    <location>
        <begin position="284"/>
        <end position="307"/>
    </location>
</feature>
<evidence type="ECO:0000256" key="4">
    <source>
        <dbReference type="ARBA" id="ARBA00022692"/>
    </source>
</evidence>
<dbReference type="OrthoDB" id="5338157at2"/>
<name>A0A4Q1ASD0_9BACT</name>
<gene>
    <name evidence="8" type="ORF">CRV07_02750</name>
</gene>
<dbReference type="GO" id="GO:0005886">
    <property type="term" value="C:plasma membrane"/>
    <property type="evidence" value="ECO:0007669"/>
    <property type="project" value="UniProtKB-SubCell"/>
</dbReference>
<comment type="subcellular location">
    <subcellularLocation>
        <location evidence="1">Cell membrane</location>
        <topology evidence="1">Multi-pass membrane protein</topology>
    </subcellularLocation>
</comment>
<dbReference type="Pfam" id="PF03916">
    <property type="entry name" value="NrfD"/>
    <property type="match status" value="1"/>
</dbReference>
<evidence type="ECO:0000256" key="6">
    <source>
        <dbReference type="ARBA" id="ARBA00023136"/>
    </source>
</evidence>
<feature type="transmembrane region" description="Helical" evidence="7">
    <location>
        <begin position="97"/>
        <end position="117"/>
    </location>
</feature>
<feature type="transmembrane region" description="Helical" evidence="7">
    <location>
        <begin position="145"/>
        <end position="167"/>
    </location>
</feature>
<keyword evidence="6 7" id="KW-0472">Membrane</keyword>
<evidence type="ECO:0000313" key="8">
    <source>
        <dbReference type="EMBL" id="RXK07401.1"/>
    </source>
</evidence>
<proteinExistence type="inferred from homology"/>